<dbReference type="GO" id="GO:0046540">
    <property type="term" value="C:U4/U6 x U5 tri-snRNP complex"/>
    <property type="evidence" value="ECO:0007669"/>
    <property type="project" value="TreeGrafter"/>
</dbReference>
<organism evidence="4 5">
    <name type="scientific">Protopolystoma xenopodis</name>
    <dbReference type="NCBI Taxonomy" id="117903"/>
    <lineage>
        <taxon>Eukaryota</taxon>
        <taxon>Metazoa</taxon>
        <taxon>Spiralia</taxon>
        <taxon>Lophotrochozoa</taxon>
        <taxon>Platyhelminthes</taxon>
        <taxon>Monogenea</taxon>
        <taxon>Polyopisthocotylea</taxon>
        <taxon>Polystomatidea</taxon>
        <taxon>Polystomatidae</taxon>
        <taxon>Protopolystoma</taxon>
    </lineage>
</organism>
<keyword evidence="3" id="KW-0539">Nucleus</keyword>
<evidence type="ECO:0000256" key="3">
    <source>
        <dbReference type="ARBA" id="ARBA00023242"/>
    </source>
</evidence>
<dbReference type="GO" id="GO:0045292">
    <property type="term" value="P:mRNA cis splicing, via spliceosome"/>
    <property type="evidence" value="ECO:0007669"/>
    <property type="project" value="TreeGrafter"/>
</dbReference>
<proteinExistence type="inferred from homology"/>
<dbReference type="Pfam" id="PF03343">
    <property type="entry name" value="SART-1"/>
    <property type="match status" value="1"/>
</dbReference>
<reference evidence="4" key="1">
    <citation type="submission" date="2018-11" db="EMBL/GenBank/DDBJ databases">
        <authorList>
            <consortium name="Pathogen Informatics"/>
        </authorList>
    </citation>
    <scope>NUCLEOTIDE SEQUENCE</scope>
</reference>
<evidence type="ECO:0000313" key="5">
    <source>
        <dbReference type="Proteomes" id="UP000784294"/>
    </source>
</evidence>
<evidence type="ECO:0000256" key="2">
    <source>
        <dbReference type="ARBA" id="ARBA00006076"/>
    </source>
</evidence>
<evidence type="ECO:0000256" key="1">
    <source>
        <dbReference type="ARBA" id="ARBA00004123"/>
    </source>
</evidence>
<protein>
    <submittedName>
        <fullName evidence="4">Uncharacterized protein</fullName>
    </submittedName>
</protein>
<keyword evidence="5" id="KW-1185">Reference proteome</keyword>
<name>A0A3S5B9M5_9PLAT</name>
<dbReference type="GO" id="GO:0000481">
    <property type="term" value="P:maturation of 5S rRNA"/>
    <property type="evidence" value="ECO:0007669"/>
    <property type="project" value="TreeGrafter"/>
</dbReference>
<dbReference type="InterPro" id="IPR005011">
    <property type="entry name" value="SNU66/SART1"/>
</dbReference>
<dbReference type="EMBL" id="CAAALY010287545">
    <property type="protein sequence ID" value="VEL43970.1"/>
    <property type="molecule type" value="Genomic_DNA"/>
</dbReference>
<dbReference type="OrthoDB" id="5583at2759"/>
<dbReference type="Proteomes" id="UP000784294">
    <property type="component" value="Unassembled WGS sequence"/>
</dbReference>
<comment type="similarity">
    <text evidence="2">Belongs to the SNU66/SART1 family.</text>
</comment>
<comment type="subcellular location">
    <subcellularLocation>
        <location evidence="1">Nucleus</location>
    </subcellularLocation>
</comment>
<dbReference type="AlphaFoldDB" id="A0A3S5B9M5"/>
<comment type="caution">
    <text evidence="4">The sequence shown here is derived from an EMBL/GenBank/DDBJ whole genome shotgun (WGS) entry which is preliminary data.</text>
</comment>
<evidence type="ECO:0000313" key="4">
    <source>
        <dbReference type="EMBL" id="VEL43970.1"/>
    </source>
</evidence>
<accession>A0A3S5B9M5</accession>
<dbReference type="PANTHER" id="PTHR14152">
    <property type="entry name" value="SQUAMOUS CELL CARCINOMA ANTIGEN RECOGNISED BY CYTOTOXIC T LYMPHOCYTES"/>
    <property type="match status" value="1"/>
</dbReference>
<sequence>MFTQSQVGMSTMTSLMAKKYVQEEIRYDDIDAKFAKRERYAGPLSEFKEKRDYKPDVRLEYVDDLGRRLNSKEAFRQLSHKFHGKGSGKRKTEKRMKKIEEECVSL</sequence>
<dbReference type="PANTHER" id="PTHR14152:SF5">
    <property type="entry name" value="U4_U6.U5 TRI-SNRNP-ASSOCIATED PROTEIN 1"/>
    <property type="match status" value="1"/>
</dbReference>
<gene>
    <name evidence="4" type="ORF">PXEA_LOCUS37410</name>
</gene>